<gene>
    <name evidence="1" type="ORF">AFUS01_LOCUS42269</name>
</gene>
<proteinExistence type="predicted"/>
<reference evidence="1" key="1">
    <citation type="submission" date="2021-06" db="EMBL/GenBank/DDBJ databases">
        <authorList>
            <person name="Hodson N. C."/>
            <person name="Mongue J. A."/>
            <person name="Jaron S. K."/>
        </authorList>
    </citation>
    <scope>NUCLEOTIDE SEQUENCE</scope>
</reference>
<evidence type="ECO:0000313" key="2">
    <source>
        <dbReference type="Proteomes" id="UP000708208"/>
    </source>
</evidence>
<keyword evidence="2" id="KW-1185">Reference proteome</keyword>
<evidence type="ECO:0000313" key="1">
    <source>
        <dbReference type="EMBL" id="CAG7832589.1"/>
    </source>
</evidence>
<dbReference type="AlphaFoldDB" id="A0A8J2PT74"/>
<protein>
    <submittedName>
        <fullName evidence="1">Uncharacterized protein</fullName>
    </submittedName>
</protein>
<name>A0A8J2PT74_9HEXA</name>
<organism evidence="1 2">
    <name type="scientific">Allacma fusca</name>
    <dbReference type="NCBI Taxonomy" id="39272"/>
    <lineage>
        <taxon>Eukaryota</taxon>
        <taxon>Metazoa</taxon>
        <taxon>Ecdysozoa</taxon>
        <taxon>Arthropoda</taxon>
        <taxon>Hexapoda</taxon>
        <taxon>Collembola</taxon>
        <taxon>Symphypleona</taxon>
        <taxon>Sminthuridae</taxon>
        <taxon>Allacma</taxon>
    </lineage>
</organism>
<accession>A0A8J2PT74</accession>
<dbReference type="Proteomes" id="UP000708208">
    <property type="component" value="Unassembled WGS sequence"/>
</dbReference>
<comment type="caution">
    <text evidence="1">The sequence shown here is derived from an EMBL/GenBank/DDBJ whole genome shotgun (WGS) entry which is preliminary data.</text>
</comment>
<sequence length="117" mass="12994">MHQLNTAVMCLGETWLKETTDSNEIASYNLHRKDRDTNGGGLLTYIVQQHDKDHHGDPSFLLKYESSDAGPTKVISVTVQSIAAFASRGAAPGIRDFGCNILLTKVEIFIFFVTFFI</sequence>
<dbReference type="EMBL" id="CAJVCH010565893">
    <property type="protein sequence ID" value="CAG7832589.1"/>
    <property type="molecule type" value="Genomic_DNA"/>
</dbReference>